<feature type="compositionally biased region" description="Basic and acidic residues" evidence="5">
    <location>
        <begin position="87"/>
        <end position="103"/>
    </location>
</feature>
<comment type="similarity">
    <text evidence="2">Belongs to the SURF6 family.</text>
</comment>
<feature type="compositionally biased region" description="Basic and acidic residues" evidence="5">
    <location>
        <begin position="360"/>
        <end position="375"/>
    </location>
</feature>
<evidence type="ECO:0000259" key="7">
    <source>
        <dbReference type="Pfam" id="PF15459"/>
    </source>
</evidence>
<dbReference type="InterPro" id="IPR007019">
    <property type="entry name" value="SURF6"/>
</dbReference>
<dbReference type="Pfam" id="PF04935">
    <property type="entry name" value="SURF6"/>
    <property type="match status" value="1"/>
</dbReference>
<feature type="domain" description="Ribosomal RNA-processing protein 14/surfeit locus protein 6 C-terminal" evidence="6">
    <location>
        <begin position="195"/>
        <end position="379"/>
    </location>
</feature>
<comment type="subcellular location">
    <subcellularLocation>
        <location evidence="1">Nucleus</location>
    </subcellularLocation>
</comment>
<dbReference type="GO" id="GO:0042273">
    <property type="term" value="P:ribosomal large subunit biogenesis"/>
    <property type="evidence" value="ECO:0007669"/>
    <property type="project" value="TreeGrafter"/>
</dbReference>
<name>A0A8H7R7V6_9FUNG</name>
<reference evidence="8" key="1">
    <citation type="submission" date="2020-12" db="EMBL/GenBank/DDBJ databases">
        <title>Metabolic potential, ecology and presence of endohyphal bacteria is reflected in genomic diversity of Mucoromycotina.</title>
        <authorList>
            <person name="Muszewska A."/>
            <person name="Okrasinska A."/>
            <person name="Steczkiewicz K."/>
            <person name="Drgas O."/>
            <person name="Orlowska M."/>
            <person name="Perlinska-Lenart U."/>
            <person name="Aleksandrzak-Piekarczyk T."/>
            <person name="Szatraj K."/>
            <person name="Zielenkiewicz U."/>
            <person name="Pilsyk S."/>
            <person name="Malc E."/>
            <person name="Mieczkowski P."/>
            <person name="Kruszewska J.S."/>
            <person name="Biernat P."/>
            <person name="Pawlowska J."/>
        </authorList>
    </citation>
    <scope>NUCLEOTIDE SEQUENCE</scope>
    <source>
        <strain evidence="8">WA0000017839</strain>
    </source>
</reference>
<evidence type="ECO:0008006" key="10">
    <source>
        <dbReference type="Google" id="ProtNLM"/>
    </source>
</evidence>
<feature type="non-terminal residue" evidence="8">
    <location>
        <position position="1"/>
    </location>
</feature>
<organism evidence="8 9">
    <name type="scientific">Mucor saturninus</name>
    <dbReference type="NCBI Taxonomy" id="64648"/>
    <lineage>
        <taxon>Eukaryota</taxon>
        <taxon>Fungi</taxon>
        <taxon>Fungi incertae sedis</taxon>
        <taxon>Mucoromycota</taxon>
        <taxon>Mucoromycotina</taxon>
        <taxon>Mucoromycetes</taxon>
        <taxon>Mucorales</taxon>
        <taxon>Mucorineae</taxon>
        <taxon>Mucoraceae</taxon>
        <taxon>Mucor</taxon>
    </lineage>
</organism>
<feature type="domain" description="Ribosomal RNA-processing protein 14 N-terminal" evidence="7">
    <location>
        <begin position="18"/>
        <end position="77"/>
    </location>
</feature>
<feature type="region of interest" description="Disordered" evidence="5">
    <location>
        <begin position="360"/>
        <end position="417"/>
    </location>
</feature>
<dbReference type="EMBL" id="JAEPRD010000034">
    <property type="protein sequence ID" value="KAG2205803.1"/>
    <property type="molecule type" value="Genomic_DNA"/>
</dbReference>
<evidence type="ECO:0000313" key="9">
    <source>
        <dbReference type="Proteomes" id="UP000603453"/>
    </source>
</evidence>
<feature type="compositionally biased region" description="Acidic residues" evidence="5">
    <location>
        <begin position="104"/>
        <end position="121"/>
    </location>
</feature>
<dbReference type="GO" id="GO:0005730">
    <property type="term" value="C:nucleolus"/>
    <property type="evidence" value="ECO:0007669"/>
    <property type="project" value="TreeGrafter"/>
</dbReference>
<feature type="region of interest" description="Disordered" evidence="5">
    <location>
        <begin position="175"/>
        <end position="224"/>
    </location>
</feature>
<feature type="coiled-coil region" evidence="4">
    <location>
        <begin position="274"/>
        <end position="305"/>
    </location>
</feature>
<dbReference type="PANTHER" id="PTHR14369">
    <property type="entry name" value="SURFEIT LOCUS PROTEIN 6"/>
    <property type="match status" value="1"/>
</dbReference>
<comment type="caution">
    <text evidence="8">The sequence shown here is derived from an EMBL/GenBank/DDBJ whole genome shotgun (WGS) entry which is preliminary data.</text>
</comment>
<proteinExistence type="inferred from homology"/>
<keyword evidence="4" id="KW-0175">Coiled coil</keyword>
<accession>A0A8H7R7V6</accession>
<evidence type="ECO:0000313" key="8">
    <source>
        <dbReference type="EMBL" id="KAG2205803.1"/>
    </source>
</evidence>
<keyword evidence="3" id="KW-0539">Nucleus</keyword>
<feature type="compositionally biased region" description="Basic residues" evidence="5">
    <location>
        <begin position="376"/>
        <end position="391"/>
    </location>
</feature>
<protein>
    <recommendedName>
        <fullName evidence="10">Surfeit locus protein 6</fullName>
    </recommendedName>
</protein>
<dbReference type="GO" id="GO:0003677">
    <property type="term" value="F:DNA binding"/>
    <property type="evidence" value="ECO:0007669"/>
    <property type="project" value="TreeGrafter"/>
</dbReference>
<gene>
    <name evidence="8" type="ORF">INT47_003986</name>
</gene>
<evidence type="ECO:0000256" key="3">
    <source>
        <dbReference type="ARBA" id="ARBA00023242"/>
    </source>
</evidence>
<evidence type="ECO:0000256" key="4">
    <source>
        <dbReference type="SAM" id="Coils"/>
    </source>
</evidence>
<dbReference type="PANTHER" id="PTHR14369:SF0">
    <property type="entry name" value="SURFEIT LOCUS PROTEIN 6"/>
    <property type="match status" value="1"/>
</dbReference>
<evidence type="ECO:0000256" key="2">
    <source>
        <dbReference type="ARBA" id="ARBA00005904"/>
    </source>
</evidence>
<keyword evidence="9" id="KW-1185">Reference proteome</keyword>
<evidence type="ECO:0000256" key="1">
    <source>
        <dbReference type="ARBA" id="ARBA00004123"/>
    </source>
</evidence>
<dbReference type="AlphaFoldDB" id="A0A8H7R7V6"/>
<dbReference type="GO" id="GO:0003723">
    <property type="term" value="F:RNA binding"/>
    <property type="evidence" value="ECO:0007669"/>
    <property type="project" value="TreeGrafter"/>
</dbReference>
<dbReference type="InterPro" id="IPR029190">
    <property type="entry name" value="Rrp14/SURF6_C"/>
</dbReference>
<feature type="compositionally biased region" description="Basic and acidic residues" evidence="5">
    <location>
        <begin position="191"/>
        <end position="224"/>
    </location>
</feature>
<dbReference type="Pfam" id="PF15459">
    <property type="entry name" value="RRP14"/>
    <property type="match status" value="1"/>
</dbReference>
<sequence length="417" mass="47559">KKKKIMVQNHTMDVLSERLSRDVQIFDNLLKLIPAKFYVMDKNDDASGKFQHNKRKKAPKQAIKDRTKKAKKAKLDPNNIKSIGELQEEKAKQLIEEQENKSESEEEEDDEEESSDADEEQIEKMDVETGAFSGLDDSTPALAEATTTVEEVNLQPMEKSDIDQLRNRLQARISQLREKRNAPGANTANPRSRDDILAARNKKKEDRKKAIKAQKEKGGKVASEELVKFDDRKPVFNQTRPSADSVKMDGDLYFGKLAVGATVDQKKKKGPTDAKTQLKMLEAKQEKLEKMKGEDKSKAEELMEKEEWNKVLALATGEKLKDDTKLLKKTIKRQEKLKNKSGQEWNKRIEKVKYDEKKHIKKREENIKSKIDEKMNKKRGIKVKPAPKKARPGFEGAKRSNGGKVSKPSPPTKKGKK</sequence>
<evidence type="ECO:0000259" key="6">
    <source>
        <dbReference type="Pfam" id="PF04935"/>
    </source>
</evidence>
<dbReference type="OrthoDB" id="444809at2759"/>
<feature type="region of interest" description="Disordered" evidence="5">
    <location>
        <begin position="45"/>
        <end position="142"/>
    </location>
</feature>
<dbReference type="GO" id="GO:0042274">
    <property type="term" value="P:ribosomal small subunit biogenesis"/>
    <property type="evidence" value="ECO:0007669"/>
    <property type="project" value="TreeGrafter"/>
</dbReference>
<evidence type="ECO:0000256" key="5">
    <source>
        <dbReference type="SAM" id="MobiDB-lite"/>
    </source>
</evidence>
<dbReference type="InterPro" id="IPR029188">
    <property type="entry name" value="Rrp14_N"/>
</dbReference>
<dbReference type="Proteomes" id="UP000603453">
    <property type="component" value="Unassembled WGS sequence"/>
</dbReference>